<comment type="caution">
    <text evidence="1">The sequence shown here is derived from an EMBL/GenBank/DDBJ whole genome shotgun (WGS) entry which is preliminary data.</text>
</comment>
<gene>
    <name evidence="1" type="ORF">V6N11_021171</name>
</gene>
<organism evidence="1 2">
    <name type="scientific">Hibiscus sabdariffa</name>
    <name type="common">roselle</name>
    <dbReference type="NCBI Taxonomy" id="183260"/>
    <lineage>
        <taxon>Eukaryota</taxon>
        <taxon>Viridiplantae</taxon>
        <taxon>Streptophyta</taxon>
        <taxon>Embryophyta</taxon>
        <taxon>Tracheophyta</taxon>
        <taxon>Spermatophyta</taxon>
        <taxon>Magnoliopsida</taxon>
        <taxon>eudicotyledons</taxon>
        <taxon>Gunneridae</taxon>
        <taxon>Pentapetalae</taxon>
        <taxon>rosids</taxon>
        <taxon>malvids</taxon>
        <taxon>Malvales</taxon>
        <taxon>Malvaceae</taxon>
        <taxon>Malvoideae</taxon>
        <taxon>Hibiscus</taxon>
    </lineage>
</organism>
<reference evidence="1 2" key="1">
    <citation type="journal article" date="2024" name="G3 (Bethesda)">
        <title>Genome assembly of Hibiscus sabdariffa L. provides insights into metabolisms of medicinal natural products.</title>
        <authorList>
            <person name="Kim T."/>
        </authorList>
    </citation>
    <scope>NUCLEOTIDE SEQUENCE [LARGE SCALE GENOMIC DNA]</scope>
    <source>
        <strain evidence="1">TK-2024</strain>
        <tissue evidence="1">Old leaves</tissue>
    </source>
</reference>
<protein>
    <submittedName>
        <fullName evidence="1">Uncharacterized protein</fullName>
    </submittedName>
</protein>
<keyword evidence="2" id="KW-1185">Reference proteome</keyword>
<dbReference type="EMBL" id="JBBPBN010001450">
    <property type="protein sequence ID" value="KAK8478214.1"/>
    <property type="molecule type" value="Genomic_DNA"/>
</dbReference>
<sequence length="97" mass="10205">MAAASNKSHSQFAIPFFLLLLLVSSPLFARRLPPACFSSCHGQLFSSSFSSSAQRPASNLQPLAASSTPATTGSGRDRQFKATAHEVPSGPNPESNK</sequence>
<dbReference type="Proteomes" id="UP001396334">
    <property type="component" value="Unassembled WGS sequence"/>
</dbReference>
<evidence type="ECO:0000313" key="1">
    <source>
        <dbReference type="EMBL" id="KAK8478214.1"/>
    </source>
</evidence>
<name>A0ABR1ZD42_9ROSI</name>
<proteinExistence type="predicted"/>
<accession>A0ABR1ZD42</accession>
<evidence type="ECO:0000313" key="2">
    <source>
        <dbReference type="Proteomes" id="UP001396334"/>
    </source>
</evidence>